<organism evidence="3 4">
    <name type="scientific">Anaerobacillus arseniciselenatis</name>
    <dbReference type="NCBI Taxonomy" id="85682"/>
    <lineage>
        <taxon>Bacteria</taxon>
        <taxon>Bacillati</taxon>
        <taxon>Bacillota</taxon>
        <taxon>Bacilli</taxon>
        <taxon>Bacillales</taxon>
        <taxon>Bacillaceae</taxon>
        <taxon>Anaerobacillus</taxon>
    </lineage>
</organism>
<dbReference type="GO" id="GO:0047617">
    <property type="term" value="F:fatty acyl-CoA hydrolase activity"/>
    <property type="evidence" value="ECO:0007669"/>
    <property type="project" value="TreeGrafter"/>
</dbReference>
<comment type="caution">
    <text evidence="3">The sequence shown here is derived from an EMBL/GenBank/DDBJ whole genome shotgun (WGS) entry which is preliminary data.</text>
</comment>
<evidence type="ECO:0000256" key="1">
    <source>
        <dbReference type="ARBA" id="ARBA00005953"/>
    </source>
</evidence>
<dbReference type="InterPro" id="IPR029069">
    <property type="entry name" value="HotDog_dom_sf"/>
</dbReference>
<dbReference type="SUPFAM" id="SSF54637">
    <property type="entry name" value="Thioesterase/thiol ester dehydrase-isomerase"/>
    <property type="match status" value="1"/>
</dbReference>
<dbReference type="InterPro" id="IPR050563">
    <property type="entry name" value="4-hydroxybenzoyl-CoA_TE"/>
</dbReference>
<dbReference type="PANTHER" id="PTHR31793">
    <property type="entry name" value="4-HYDROXYBENZOYL-COA THIOESTERASE FAMILY MEMBER"/>
    <property type="match status" value="1"/>
</dbReference>
<comment type="similarity">
    <text evidence="1">Belongs to the 4-hydroxybenzoyl-CoA thioesterase family.</text>
</comment>
<dbReference type="InterPro" id="IPR006684">
    <property type="entry name" value="YbgC/YbaW"/>
</dbReference>
<dbReference type="Gene3D" id="3.10.129.10">
    <property type="entry name" value="Hotdog Thioesterase"/>
    <property type="match status" value="1"/>
</dbReference>
<protein>
    <submittedName>
        <fullName evidence="3">Uncharacterized protein</fullName>
    </submittedName>
</protein>
<evidence type="ECO:0000256" key="2">
    <source>
        <dbReference type="ARBA" id="ARBA00022801"/>
    </source>
</evidence>
<dbReference type="Proteomes" id="UP000180098">
    <property type="component" value="Unassembled WGS sequence"/>
</dbReference>
<dbReference type="PIRSF" id="PIRSF003230">
    <property type="entry name" value="YbgC"/>
    <property type="match status" value="1"/>
</dbReference>
<sequence length="144" mass="16698">MFISSTKIDVRYAETDQMGVVYHANYLVWCEIGRTKIIEDIGFKYAEMEKDGIMSPVVNIQLNYKFPARYGETVEVKTWVEEYTGVKVVYGYEIVNEAGKVCVTGTSEHVCVDKKSFRPISIKRKLPEWHEAYEKVKKQQLISE</sequence>
<dbReference type="AlphaFoldDB" id="A0A1S2LK57"/>
<evidence type="ECO:0000313" key="3">
    <source>
        <dbReference type="EMBL" id="OIJ12756.1"/>
    </source>
</evidence>
<dbReference type="CDD" id="cd00586">
    <property type="entry name" value="4HBT"/>
    <property type="match status" value="1"/>
</dbReference>
<dbReference type="EMBL" id="MLQQ01000018">
    <property type="protein sequence ID" value="OIJ12756.1"/>
    <property type="molecule type" value="Genomic_DNA"/>
</dbReference>
<dbReference type="PANTHER" id="PTHR31793:SF27">
    <property type="entry name" value="NOVEL THIOESTERASE SUPERFAMILY DOMAIN AND SAPOSIN A-TYPE DOMAIN CONTAINING PROTEIN (0610012H03RIK)"/>
    <property type="match status" value="1"/>
</dbReference>
<gene>
    <name evidence="3" type="ORF">BKP35_09240</name>
</gene>
<dbReference type="OrthoDB" id="9800856at2"/>
<keyword evidence="4" id="KW-1185">Reference proteome</keyword>
<dbReference type="FunFam" id="3.10.129.10:FF:000026">
    <property type="entry name" value="Possible 4-hydroxybenzoyl-CoA thioesterase"/>
    <property type="match status" value="1"/>
</dbReference>
<keyword evidence="2" id="KW-0378">Hydrolase</keyword>
<dbReference type="Pfam" id="PF13279">
    <property type="entry name" value="4HBT_2"/>
    <property type="match status" value="1"/>
</dbReference>
<evidence type="ECO:0000313" key="4">
    <source>
        <dbReference type="Proteomes" id="UP000180098"/>
    </source>
</evidence>
<dbReference type="NCBIfam" id="TIGR00051">
    <property type="entry name" value="YbgC/FadM family acyl-CoA thioesterase"/>
    <property type="match status" value="1"/>
</dbReference>
<reference evidence="3 4" key="1">
    <citation type="submission" date="2016-10" db="EMBL/GenBank/DDBJ databases">
        <title>Draft genome sequences of four alkaliphilic bacteria belonging to the Anaerobacillus genus.</title>
        <authorList>
            <person name="Bassil N.M."/>
            <person name="Lloyd J.R."/>
        </authorList>
    </citation>
    <scope>NUCLEOTIDE SEQUENCE [LARGE SCALE GENOMIC DNA]</scope>
    <source>
        <strain evidence="3 4">DSM 15340</strain>
    </source>
</reference>
<proteinExistence type="inferred from homology"/>
<name>A0A1S2LK57_9BACI</name>
<accession>A0A1S2LK57</accession>
<dbReference type="RefSeq" id="WP_071313063.1">
    <property type="nucleotide sequence ID" value="NZ_MLQQ01000018.1"/>
</dbReference>